<evidence type="ECO:0000259" key="8">
    <source>
        <dbReference type="Pfam" id="PF14748"/>
    </source>
</evidence>
<dbReference type="Pfam" id="PF14748">
    <property type="entry name" value="P5CR_dimer"/>
    <property type="match status" value="1"/>
</dbReference>
<sequence>MTETIAFIGGGNMAASLIGGLVASGHKPGAIAVVDTDRAKAEALRRQYGISNANSATEAVRDAQVVVLAVKPQVLQAAVHGLSLPSGSAVISIAAGIRIDSLRRWLGPQVQIVRSMPNTPALYRAGMSGLYAPPETQAGAREAAQYVLGAVGETCWVETEPMLDALTAVSGSGPAYVFQLCEMMCNAGIALGLPADTARQLATHTVAGAARMLSDSDEDAAALRLQVTSKGGTTAAAIESLENGGVRKLYNAALECAARRAAELGDELDRS</sequence>
<dbReference type="InterPro" id="IPR028939">
    <property type="entry name" value="P5C_Rdtase_cat_N"/>
</dbReference>
<feature type="domain" description="Pyrroline-5-carboxylate reductase dimerisation" evidence="8">
    <location>
        <begin position="160"/>
        <end position="264"/>
    </location>
</feature>
<comment type="subcellular location">
    <subcellularLocation>
        <location evidence="4">Cytoplasm</location>
    </subcellularLocation>
</comment>
<comment type="catalytic activity">
    <reaction evidence="4">
        <text>L-proline + NAD(+) = (S)-1-pyrroline-5-carboxylate + NADH + 2 H(+)</text>
        <dbReference type="Rhea" id="RHEA:14105"/>
        <dbReference type="ChEBI" id="CHEBI:15378"/>
        <dbReference type="ChEBI" id="CHEBI:17388"/>
        <dbReference type="ChEBI" id="CHEBI:57540"/>
        <dbReference type="ChEBI" id="CHEBI:57945"/>
        <dbReference type="ChEBI" id="CHEBI:60039"/>
        <dbReference type="EC" id="1.5.1.2"/>
    </reaction>
</comment>
<organism evidence="9 10">
    <name type="scientific">Banduia mediterranea</name>
    <dbReference type="NCBI Taxonomy" id="3075609"/>
    <lineage>
        <taxon>Bacteria</taxon>
        <taxon>Pseudomonadati</taxon>
        <taxon>Pseudomonadota</taxon>
        <taxon>Gammaproteobacteria</taxon>
        <taxon>Nevskiales</taxon>
        <taxon>Algiphilaceae</taxon>
        <taxon>Banduia</taxon>
    </lineage>
</organism>
<proteinExistence type="inferred from homology"/>
<accession>A0ABU2WKW3</accession>
<evidence type="ECO:0000256" key="3">
    <source>
        <dbReference type="ARBA" id="ARBA00023002"/>
    </source>
</evidence>
<dbReference type="InterPro" id="IPR008927">
    <property type="entry name" value="6-PGluconate_DH-like_C_sf"/>
</dbReference>
<comment type="caution">
    <text evidence="9">The sequence shown here is derived from an EMBL/GenBank/DDBJ whole genome shotgun (WGS) entry which is preliminary data.</text>
</comment>
<evidence type="ECO:0000313" key="10">
    <source>
        <dbReference type="Proteomes" id="UP001254608"/>
    </source>
</evidence>
<dbReference type="PANTHER" id="PTHR11645:SF0">
    <property type="entry name" value="PYRROLINE-5-CARBOXYLATE REDUCTASE 3"/>
    <property type="match status" value="1"/>
</dbReference>
<name>A0ABU2WKW3_9GAMM</name>
<dbReference type="PIRSF" id="PIRSF000193">
    <property type="entry name" value="Pyrrol-5-carb_rd"/>
    <property type="match status" value="1"/>
</dbReference>
<dbReference type="Gene3D" id="3.40.50.720">
    <property type="entry name" value="NAD(P)-binding Rossmann-like Domain"/>
    <property type="match status" value="1"/>
</dbReference>
<dbReference type="NCBIfam" id="TIGR00112">
    <property type="entry name" value="proC"/>
    <property type="match status" value="1"/>
</dbReference>
<keyword evidence="4 6" id="KW-0028">Amino-acid biosynthesis</keyword>
<comment type="catalytic activity">
    <reaction evidence="4 6">
        <text>L-proline + NADP(+) = (S)-1-pyrroline-5-carboxylate + NADPH + 2 H(+)</text>
        <dbReference type="Rhea" id="RHEA:14109"/>
        <dbReference type="ChEBI" id="CHEBI:15378"/>
        <dbReference type="ChEBI" id="CHEBI:17388"/>
        <dbReference type="ChEBI" id="CHEBI:57783"/>
        <dbReference type="ChEBI" id="CHEBI:58349"/>
        <dbReference type="ChEBI" id="CHEBI:60039"/>
        <dbReference type="EC" id="1.5.1.2"/>
    </reaction>
</comment>
<dbReference type="SUPFAM" id="SSF48179">
    <property type="entry name" value="6-phosphogluconate dehydrogenase C-terminal domain-like"/>
    <property type="match status" value="1"/>
</dbReference>
<evidence type="ECO:0000313" key="9">
    <source>
        <dbReference type="EMBL" id="MDT0497697.1"/>
    </source>
</evidence>
<keyword evidence="2 4" id="KW-0521">NADP</keyword>
<reference evidence="9 10" key="1">
    <citation type="submission" date="2023-09" db="EMBL/GenBank/DDBJ databases">
        <authorList>
            <person name="Rey-Velasco X."/>
        </authorList>
    </citation>
    <scope>NUCLEOTIDE SEQUENCE [LARGE SCALE GENOMIC DNA]</scope>
    <source>
        <strain evidence="9 10">W345</strain>
    </source>
</reference>
<evidence type="ECO:0000259" key="7">
    <source>
        <dbReference type="Pfam" id="PF03807"/>
    </source>
</evidence>
<comment type="pathway">
    <text evidence="4 6">Amino-acid biosynthesis; L-proline biosynthesis; L-proline from L-glutamate 5-semialdehyde: step 1/1.</text>
</comment>
<dbReference type="HAMAP" id="MF_01925">
    <property type="entry name" value="P5C_reductase"/>
    <property type="match status" value="1"/>
</dbReference>
<protein>
    <recommendedName>
        <fullName evidence="4 5">Pyrroline-5-carboxylate reductase</fullName>
        <shortName evidence="4">P5C reductase</shortName>
        <shortName evidence="4">P5CR</shortName>
        <ecNumber evidence="4 5">1.5.1.2</ecNumber>
    </recommendedName>
    <alternativeName>
        <fullName evidence="4">PCA reductase</fullName>
    </alternativeName>
</protein>
<evidence type="ECO:0000256" key="4">
    <source>
        <dbReference type="HAMAP-Rule" id="MF_01925"/>
    </source>
</evidence>
<dbReference type="SUPFAM" id="SSF51735">
    <property type="entry name" value="NAD(P)-binding Rossmann-fold domains"/>
    <property type="match status" value="1"/>
</dbReference>
<dbReference type="InterPro" id="IPR029036">
    <property type="entry name" value="P5CR_dimer"/>
</dbReference>
<gene>
    <name evidence="4 9" type="primary">proC</name>
    <name evidence="9" type="ORF">RM530_10015</name>
</gene>
<dbReference type="InterPro" id="IPR053790">
    <property type="entry name" value="P5CR-like_CS"/>
</dbReference>
<dbReference type="Proteomes" id="UP001254608">
    <property type="component" value="Unassembled WGS sequence"/>
</dbReference>
<keyword evidence="4" id="KW-0963">Cytoplasm</keyword>
<dbReference type="PROSITE" id="PS00521">
    <property type="entry name" value="P5CR"/>
    <property type="match status" value="1"/>
</dbReference>
<dbReference type="RefSeq" id="WP_311365090.1">
    <property type="nucleotide sequence ID" value="NZ_JAVRIC010000012.1"/>
</dbReference>
<dbReference type="Gene3D" id="1.10.3730.10">
    <property type="entry name" value="ProC C-terminal domain-like"/>
    <property type="match status" value="1"/>
</dbReference>
<dbReference type="Pfam" id="PF03807">
    <property type="entry name" value="F420_oxidored"/>
    <property type="match status" value="1"/>
</dbReference>
<evidence type="ECO:0000256" key="1">
    <source>
        <dbReference type="ARBA" id="ARBA00005525"/>
    </source>
</evidence>
<dbReference type="InterPro" id="IPR000304">
    <property type="entry name" value="Pyrroline-COOH_reductase"/>
</dbReference>
<dbReference type="EC" id="1.5.1.2" evidence="4 5"/>
<keyword evidence="10" id="KW-1185">Reference proteome</keyword>
<dbReference type="InterPro" id="IPR036291">
    <property type="entry name" value="NAD(P)-bd_dom_sf"/>
</dbReference>
<dbReference type="GO" id="GO:0004735">
    <property type="term" value="F:pyrroline-5-carboxylate reductase activity"/>
    <property type="evidence" value="ECO:0007669"/>
    <property type="project" value="UniProtKB-EC"/>
</dbReference>
<keyword evidence="4 6" id="KW-0641">Proline biosynthesis</keyword>
<comment type="function">
    <text evidence="4">Catalyzes the reduction of 1-pyrroline-5-carboxylate (PCA) to L-proline.</text>
</comment>
<feature type="domain" description="Pyrroline-5-carboxylate reductase catalytic N-terminal" evidence="7">
    <location>
        <begin position="4"/>
        <end position="96"/>
    </location>
</feature>
<comment type="similarity">
    <text evidence="1 4 6">Belongs to the pyrroline-5-carboxylate reductase family.</text>
</comment>
<dbReference type="EMBL" id="JAVRIC010000012">
    <property type="protein sequence ID" value="MDT0497697.1"/>
    <property type="molecule type" value="Genomic_DNA"/>
</dbReference>
<dbReference type="PANTHER" id="PTHR11645">
    <property type="entry name" value="PYRROLINE-5-CARBOXYLATE REDUCTASE"/>
    <property type="match status" value="1"/>
</dbReference>
<evidence type="ECO:0000256" key="5">
    <source>
        <dbReference type="NCBIfam" id="TIGR00112"/>
    </source>
</evidence>
<keyword evidence="3 4" id="KW-0560">Oxidoreductase</keyword>
<evidence type="ECO:0000256" key="6">
    <source>
        <dbReference type="RuleBase" id="RU003903"/>
    </source>
</evidence>
<evidence type="ECO:0000256" key="2">
    <source>
        <dbReference type="ARBA" id="ARBA00022857"/>
    </source>
</evidence>